<keyword evidence="5 12" id="KW-0963">Cytoplasm</keyword>
<evidence type="ECO:0000256" key="5">
    <source>
        <dbReference type="ARBA" id="ARBA00022490"/>
    </source>
</evidence>
<comment type="similarity">
    <text evidence="2 12">Belongs to the adaptor complexes small subunit family.</text>
</comment>
<evidence type="ECO:0000256" key="9">
    <source>
        <dbReference type="ARBA" id="ARBA00023136"/>
    </source>
</evidence>
<dbReference type="OrthoDB" id="10249988at2759"/>
<keyword evidence="10 12" id="KW-0968">Cytoplasmic vesicle</keyword>
<evidence type="ECO:0000256" key="10">
    <source>
        <dbReference type="ARBA" id="ARBA00023329"/>
    </source>
</evidence>
<evidence type="ECO:0000256" key="2">
    <source>
        <dbReference type="ARBA" id="ARBA00006972"/>
    </source>
</evidence>
<keyword evidence="7 12" id="KW-0653">Protein transport</keyword>
<evidence type="ECO:0000313" key="15">
    <source>
        <dbReference type="Proteomes" id="UP000318582"/>
    </source>
</evidence>
<comment type="subcellular location">
    <subcellularLocation>
        <location evidence="12">Cytoplasm</location>
    </subcellularLocation>
    <subcellularLocation>
        <location evidence="1 12">Golgi apparatus membrane</location>
        <topology evidence="1 12">Peripheral membrane protein</topology>
        <orientation evidence="1 12">Cytoplasmic side</orientation>
    </subcellularLocation>
    <subcellularLocation>
        <location evidence="12">Cytoplasmic vesicle</location>
        <location evidence="12">COPI-coated vesicle membrane</location>
        <topology evidence="12">Peripheral membrane protein</topology>
        <orientation evidence="12">Cytoplasmic side</orientation>
    </subcellularLocation>
</comment>
<evidence type="ECO:0000313" key="14">
    <source>
        <dbReference type="EMBL" id="TPX62812.1"/>
    </source>
</evidence>
<dbReference type="GO" id="GO:0006891">
    <property type="term" value="P:intra-Golgi vesicle-mediated transport"/>
    <property type="evidence" value="ECO:0007669"/>
    <property type="project" value="TreeGrafter"/>
</dbReference>
<dbReference type="GO" id="GO:0030126">
    <property type="term" value="C:COPI vesicle coat"/>
    <property type="evidence" value="ECO:0007669"/>
    <property type="project" value="UniProtKB-UniRule"/>
</dbReference>
<dbReference type="PANTHER" id="PTHR11043:SF0">
    <property type="entry name" value="COATOMER SUBUNIT ZETA"/>
    <property type="match status" value="1"/>
</dbReference>
<protein>
    <recommendedName>
        <fullName evidence="12">Coatomer subunit zeta</fullName>
    </recommendedName>
</protein>
<keyword evidence="9 12" id="KW-0472">Membrane</keyword>
<dbReference type="CDD" id="cd14829">
    <property type="entry name" value="Zeta-COP"/>
    <property type="match status" value="1"/>
</dbReference>
<evidence type="ECO:0000256" key="8">
    <source>
        <dbReference type="ARBA" id="ARBA00023034"/>
    </source>
</evidence>
<dbReference type="InterPro" id="IPR022775">
    <property type="entry name" value="AP_mu_sigma_su"/>
</dbReference>
<comment type="subunit">
    <text evidence="3 12">Oligomeric complex that consists of at least the alpha, beta, beta', gamma, delta, epsilon and zeta subunits.</text>
</comment>
<keyword evidence="8 12" id="KW-0333">Golgi apparatus</keyword>
<gene>
    <name evidence="14" type="ORF">PhCBS80983_g00007</name>
</gene>
<dbReference type="SUPFAM" id="SSF64356">
    <property type="entry name" value="SNARE-like"/>
    <property type="match status" value="1"/>
</dbReference>
<dbReference type="STRING" id="109895.A0A507EGA2"/>
<organism evidence="14 15">
    <name type="scientific">Powellomyces hirtus</name>
    <dbReference type="NCBI Taxonomy" id="109895"/>
    <lineage>
        <taxon>Eukaryota</taxon>
        <taxon>Fungi</taxon>
        <taxon>Fungi incertae sedis</taxon>
        <taxon>Chytridiomycota</taxon>
        <taxon>Chytridiomycota incertae sedis</taxon>
        <taxon>Chytridiomycetes</taxon>
        <taxon>Spizellomycetales</taxon>
        <taxon>Powellomycetaceae</taxon>
        <taxon>Powellomyces</taxon>
    </lineage>
</organism>
<dbReference type="FunFam" id="3.30.450.60:FF:000013">
    <property type="entry name" value="Coatomer subunit zeta"/>
    <property type="match status" value="1"/>
</dbReference>
<comment type="caution">
    <text evidence="14">The sequence shown here is derived from an EMBL/GenBank/DDBJ whole genome shotgun (WGS) entry which is preliminary data.</text>
</comment>
<evidence type="ECO:0000256" key="3">
    <source>
        <dbReference type="ARBA" id="ARBA00011775"/>
    </source>
</evidence>
<sequence>MARPQTTSLYTTKAVIILDSEGKRILSKYYQNEYASLKEQKAFEKSLFDKTKKTTSEIIMFDNQIVVYKNSIDVFIYVLGSADDNELILSHVLQSYYDALSLLLKGQVEKRVMLENFDLVVLALDETVDGGIILESEPNNIASRVTKKSSEADMPLSEQTVAQVFQRAQEQLARSLLK</sequence>
<keyword evidence="6 12" id="KW-0931">ER-Golgi transport</keyword>
<reference evidence="14 15" key="1">
    <citation type="journal article" date="2019" name="Sci. Rep.">
        <title>Comparative genomics of chytrid fungi reveal insights into the obligate biotrophic and pathogenic lifestyle of Synchytrium endobioticum.</title>
        <authorList>
            <person name="van de Vossenberg B.T.L.H."/>
            <person name="Warris S."/>
            <person name="Nguyen H.D.T."/>
            <person name="van Gent-Pelzer M.P.E."/>
            <person name="Joly D.L."/>
            <person name="van de Geest H.C."/>
            <person name="Bonants P.J.M."/>
            <person name="Smith D.S."/>
            <person name="Levesque C.A."/>
            <person name="van der Lee T.A.J."/>
        </authorList>
    </citation>
    <scope>NUCLEOTIDE SEQUENCE [LARGE SCALE GENOMIC DNA]</scope>
    <source>
        <strain evidence="14 15">CBS 809.83</strain>
    </source>
</reference>
<dbReference type="Gene3D" id="3.30.450.60">
    <property type="match status" value="1"/>
</dbReference>
<evidence type="ECO:0000256" key="1">
    <source>
        <dbReference type="ARBA" id="ARBA00004255"/>
    </source>
</evidence>
<dbReference type="InterPro" id="IPR011012">
    <property type="entry name" value="Longin-like_dom_sf"/>
</dbReference>
<evidence type="ECO:0000256" key="6">
    <source>
        <dbReference type="ARBA" id="ARBA00022892"/>
    </source>
</evidence>
<keyword evidence="4 12" id="KW-0813">Transport</keyword>
<feature type="domain" description="AP complex mu/sigma subunit" evidence="13">
    <location>
        <begin position="12"/>
        <end position="148"/>
    </location>
</feature>
<evidence type="ECO:0000256" key="4">
    <source>
        <dbReference type="ARBA" id="ARBA00022448"/>
    </source>
</evidence>
<evidence type="ECO:0000256" key="7">
    <source>
        <dbReference type="ARBA" id="ARBA00022927"/>
    </source>
</evidence>
<accession>A0A507EGA2</accession>
<proteinExistence type="inferred from homology"/>
<dbReference type="PANTHER" id="PTHR11043">
    <property type="entry name" value="ZETA-COAT PROTEIN"/>
    <property type="match status" value="1"/>
</dbReference>
<evidence type="ECO:0000256" key="11">
    <source>
        <dbReference type="ARBA" id="ARBA00045555"/>
    </source>
</evidence>
<name>A0A507EGA2_9FUNG</name>
<evidence type="ECO:0000256" key="12">
    <source>
        <dbReference type="RuleBase" id="RU366053"/>
    </source>
</evidence>
<dbReference type="GO" id="GO:0000139">
    <property type="term" value="C:Golgi membrane"/>
    <property type="evidence" value="ECO:0007669"/>
    <property type="project" value="UniProtKB-SubCell"/>
</dbReference>
<comment type="function">
    <text evidence="11">The coatomer is a cytosolic protein complex that binds to dilysine motifs and reversibly associates with Golgi non-clathrin-coated vesicles, which further mediate biosynthetic protein transport from the ER, via the Golgi up to the trans Golgi network. Coatomer complex is required for budding from Golgi membranes, and is essential for the retrograde Golgi-to-ER transport of dilysine-tagged proteins. The zeta subunit may be involved in regulating the coat assembly and, hence, the rate of biosynthetic protein transport due to its association-dissociation properties with the coatomer complex.</text>
</comment>
<dbReference type="GO" id="GO:0006890">
    <property type="term" value="P:retrograde vesicle-mediated transport, Golgi to endoplasmic reticulum"/>
    <property type="evidence" value="ECO:0007669"/>
    <property type="project" value="UniProtKB-UniRule"/>
</dbReference>
<dbReference type="EMBL" id="QEAQ01000001">
    <property type="protein sequence ID" value="TPX62812.1"/>
    <property type="molecule type" value="Genomic_DNA"/>
</dbReference>
<dbReference type="AlphaFoldDB" id="A0A507EGA2"/>
<evidence type="ECO:0000259" key="13">
    <source>
        <dbReference type="Pfam" id="PF01217"/>
    </source>
</evidence>
<keyword evidence="15" id="KW-1185">Reference proteome</keyword>
<dbReference type="Proteomes" id="UP000318582">
    <property type="component" value="Unassembled WGS sequence"/>
</dbReference>
<dbReference type="Pfam" id="PF01217">
    <property type="entry name" value="Clat_adaptor_s"/>
    <property type="match status" value="1"/>
</dbReference>
<dbReference type="InterPro" id="IPR039652">
    <property type="entry name" value="Coatomer_zeta"/>
</dbReference>
<dbReference type="GO" id="GO:0006886">
    <property type="term" value="P:intracellular protein transport"/>
    <property type="evidence" value="ECO:0007669"/>
    <property type="project" value="TreeGrafter"/>
</dbReference>